<dbReference type="InterPro" id="IPR043380">
    <property type="entry name" value="Gcl-like"/>
</dbReference>
<dbReference type="Proteomes" id="UP001176940">
    <property type="component" value="Unassembled WGS sequence"/>
</dbReference>
<reference evidence="2" key="1">
    <citation type="submission" date="2023-07" db="EMBL/GenBank/DDBJ databases">
        <authorList>
            <person name="Stuckert A."/>
        </authorList>
    </citation>
    <scope>NUCLEOTIDE SEQUENCE</scope>
</reference>
<proteinExistence type="predicted"/>
<accession>A0ABN9MF08</accession>
<feature type="non-terminal residue" evidence="2">
    <location>
        <position position="226"/>
    </location>
</feature>
<name>A0ABN9MF08_9NEOB</name>
<keyword evidence="3" id="KW-1185">Reference proteome</keyword>
<evidence type="ECO:0000256" key="1">
    <source>
        <dbReference type="ARBA" id="ARBA00022473"/>
    </source>
</evidence>
<gene>
    <name evidence="2" type="ORF">RIMI_LOCUS20184632</name>
</gene>
<comment type="caution">
    <text evidence="2">The sequence shown here is derived from an EMBL/GenBank/DDBJ whole genome shotgun (WGS) entry which is preliminary data.</text>
</comment>
<dbReference type="EMBL" id="CAUEEQ010066711">
    <property type="protein sequence ID" value="CAJ0965356.1"/>
    <property type="molecule type" value="Genomic_DNA"/>
</dbReference>
<dbReference type="PANTHER" id="PTHR23231">
    <property type="entry name" value="GERM CELL-LESS PROTEIN"/>
    <property type="match status" value="1"/>
</dbReference>
<evidence type="ECO:0000313" key="2">
    <source>
        <dbReference type="EMBL" id="CAJ0965356.1"/>
    </source>
</evidence>
<keyword evidence="1" id="KW-0217">Developmental protein</keyword>
<organism evidence="2 3">
    <name type="scientific">Ranitomeya imitator</name>
    <name type="common">mimic poison frog</name>
    <dbReference type="NCBI Taxonomy" id="111125"/>
    <lineage>
        <taxon>Eukaryota</taxon>
        <taxon>Metazoa</taxon>
        <taxon>Chordata</taxon>
        <taxon>Craniata</taxon>
        <taxon>Vertebrata</taxon>
        <taxon>Euteleostomi</taxon>
        <taxon>Amphibia</taxon>
        <taxon>Batrachia</taxon>
        <taxon>Anura</taxon>
        <taxon>Neobatrachia</taxon>
        <taxon>Hyloidea</taxon>
        <taxon>Dendrobatidae</taxon>
        <taxon>Dendrobatinae</taxon>
        <taxon>Ranitomeya</taxon>
    </lineage>
</organism>
<evidence type="ECO:0000313" key="3">
    <source>
        <dbReference type="Proteomes" id="UP001176940"/>
    </source>
</evidence>
<dbReference type="PANTHER" id="PTHR23231:SF17">
    <property type="entry name" value="BTB DOMAIN-CONTAINING PROTEIN"/>
    <property type="match status" value="1"/>
</dbReference>
<sequence>MMKQLICSPDLLVMQVEMDVYTALKKWMFLQLVPSWSGSLIQLLAEADDWFSKRRKELEDTGITFLETDRGCPFVPVFKHLRMQYIISDLASARIIERDALIPAEWLSSMYKQQWFTMLRAEQDNDTGQNLVLMINSALEKMAQSHPIVVSRFPEDSCGVRIHETRIRRGNDDTVPASAASLSLSAPLHLVGLIKDPQFLEWGSDQRRPVGKSTVLIIDIVALVHL</sequence>
<protein>
    <submittedName>
        <fullName evidence="2">Uncharacterized protein</fullName>
    </submittedName>
</protein>